<feature type="transmembrane region" description="Helical" evidence="1">
    <location>
        <begin position="63"/>
        <end position="85"/>
    </location>
</feature>
<feature type="transmembrane region" description="Helical" evidence="1">
    <location>
        <begin position="6"/>
        <end position="28"/>
    </location>
</feature>
<dbReference type="KEGG" id="git:C6V83_16900"/>
<evidence type="ECO:0000256" key="1">
    <source>
        <dbReference type="SAM" id="Phobius"/>
    </source>
</evidence>
<dbReference type="RefSeq" id="WP_105943388.1">
    <property type="nucleotide sequence ID" value="NZ_CP027433.1"/>
</dbReference>
<keyword evidence="1" id="KW-0472">Membrane</keyword>
<gene>
    <name evidence="2" type="ORF">C6V83_16900</name>
</gene>
<feature type="transmembrane region" description="Helical" evidence="1">
    <location>
        <begin position="97"/>
        <end position="115"/>
    </location>
</feature>
<name>A0A2S0KJ30_9ACTN</name>
<accession>A0A2S0KJ30</accession>
<keyword evidence="1" id="KW-0812">Transmembrane</keyword>
<sequence length="116" mass="12052">MEVLRSVIVVVHLIGFAMILGPLALAALHKRYEFDTTAQVGLVVALITGVFLSGPWGDFDPNYPKIGTKLILLVILGGLLGMGAAKAKRTGEPVPAGLFWAAVAVAVGACGVAVIW</sequence>
<organism evidence="2 3">
    <name type="scientific">Gordonia iterans</name>
    <dbReference type="NCBI Taxonomy" id="1004901"/>
    <lineage>
        <taxon>Bacteria</taxon>
        <taxon>Bacillati</taxon>
        <taxon>Actinomycetota</taxon>
        <taxon>Actinomycetes</taxon>
        <taxon>Mycobacteriales</taxon>
        <taxon>Gordoniaceae</taxon>
        <taxon>Gordonia</taxon>
    </lineage>
</organism>
<keyword evidence="3" id="KW-1185">Reference proteome</keyword>
<evidence type="ECO:0000313" key="3">
    <source>
        <dbReference type="Proteomes" id="UP000239814"/>
    </source>
</evidence>
<dbReference type="OrthoDB" id="3830423at2"/>
<reference evidence="2 3" key="1">
    <citation type="submission" date="2018-03" db="EMBL/GenBank/DDBJ databases">
        <title>Characteristics and genome of n-alkane degrading marine bacteria Gordonia iterans isolated from crude oil contaminated in Tae-an, South Korea.</title>
        <authorList>
            <person name="Lee S.-S."/>
            <person name="Kim H."/>
        </authorList>
    </citation>
    <scope>NUCLEOTIDE SEQUENCE [LARGE SCALE GENOMIC DNA]</scope>
    <source>
        <strain evidence="2 3">Co17</strain>
    </source>
</reference>
<keyword evidence="1" id="KW-1133">Transmembrane helix</keyword>
<protein>
    <submittedName>
        <fullName evidence="2">Fe-S protein</fullName>
    </submittedName>
</protein>
<dbReference type="Proteomes" id="UP000239814">
    <property type="component" value="Chromosome"/>
</dbReference>
<feature type="transmembrane region" description="Helical" evidence="1">
    <location>
        <begin position="40"/>
        <end position="57"/>
    </location>
</feature>
<proteinExistence type="predicted"/>
<evidence type="ECO:0000313" key="2">
    <source>
        <dbReference type="EMBL" id="AVM01685.1"/>
    </source>
</evidence>
<dbReference type="EMBL" id="CP027433">
    <property type="protein sequence ID" value="AVM01685.1"/>
    <property type="molecule type" value="Genomic_DNA"/>
</dbReference>
<dbReference type="AlphaFoldDB" id="A0A2S0KJ30"/>